<name>A0A7K2IW33_9ACTN</name>
<evidence type="ECO:0000313" key="2">
    <source>
        <dbReference type="EMBL" id="MFB8767982.1"/>
    </source>
</evidence>
<dbReference type="InterPro" id="IPR006680">
    <property type="entry name" value="Amidohydro-rel"/>
</dbReference>
<evidence type="ECO:0000313" key="4">
    <source>
        <dbReference type="Proteomes" id="UP000467124"/>
    </source>
</evidence>
<dbReference type="SUPFAM" id="SSF51556">
    <property type="entry name" value="Metallo-dependent hydrolases"/>
    <property type="match status" value="1"/>
</dbReference>
<organism evidence="3 4">
    <name type="scientific">Nocardiopsis alba</name>
    <dbReference type="NCBI Taxonomy" id="53437"/>
    <lineage>
        <taxon>Bacteria</taxon>
        <taxon>Bacillati</taxon>
        <taxon>Actinomycetota</taxon>
        <taxon>Actinomycetes</taxon>
        <taxon>Streptosporangiales</taxon>
        <taxon>Nocardiopsidaceae</taxon>
        <taxon>Nocardiopsis</taxon>
    </lineage>
</organism>
<sequence length="412" mass="43061">MTGSRTLYRDLTLIDGTGAAPVEDAAVLVEDGEIVYAGPAADAPATDPEDTVESLGGRTLLPGFIDTHVHFGFADGRALATNNAEISRSLHAFESAERMSVTLDAGVTGARDLGGADAGFRIAQERGLIRGPRLSMALRLMSHTGGHADFTLPSGFNAHDCEHTAAEIADSPQEARVSTRRLIRDGADVIKVCATGGLSSPSDGPTDEGIGEEEIAAIVAETAKHGGRPVAAHAQGAAGIRNAVRGGVASIEHGYLIDDEGIDLMLERGTFLVPTLTTFDFEDRIHLMSRKSIETKRALTDETYERVSHAVARGVRVAMGTDAGISEHGRNLRELAQLVRVGLTPTQAIVAGTRNAAELVGVADRAGTVEAGKVADLVVCDGDPLADISLLGDRDNVVLVVQGGKVVKDTRA</sequence>
<dbReference type="InterPro" id="IPR051781">
    <property type="entry name" value="Metallo-dep_Hydrolase"/>
</dbReference>
<evidence type="ECO:0000313" key="3">
    <source>
        <dbReference type="EMBL" id="MYR34024.1"/>
    </source>
</evidence>
<protein>
    <submittedName>
        <fullName evidence="3">Amidohydrolase family protein</fullName>
    </submittedName>
</protein>
<dbReference type="InterPro" id="IPR057744">
    <property type="entry name" value="OTAase-like"/>
</dbReference>
<dbReference type="OMA" id="CRTIEHG"/>
<accession>A0A7K2IW33</accession>
<dbReference type="PANTHER" id="PTHR43135">
    <property type="entry name" value="ALPHA-D-RIBOSE 1-METHYLPHOSPHONATE 5-TRIPHOSPHATE DIPHOSPHATASE"/>
    <property type="match status" value="1"/>
</dbReference>
<reference evidence="3 4" key="1">
    <citation type="journal article" date="2019" name="Nat. Commun.">
        <title>The antimicrobial potential of Streptomyces from insect microbiomes.</title>
        <authorList>
            <person name="Chevrette M.G."/>
            <person name="Carlson C.M."/>
            <person name="Ortega H.E."/>
            <person name="Thomas C."/>
            <person name="Ananiev G.E."/>
            <person name="Barns K.J."/>
            <person name="Book A.J."/>
            <person name="Cagnazzo J."/>
            <person name="Carlos C."/>
            <person name="Flanigan W."/>
            <person name="Grubbs K.J."/>
            <person name="Horn H.A."/>
            <person name="Hoffmann F.M."/>
            <person name="Klassen J.L."/>
            <person name="Knack J.J."/>
            <person name="Lewin G.R."/>
            <person name="McDonald B.R."/>
            <person name="Muller L."/>
            <person name="Melo W.G.P."/>
            <person name="Pinto-Tomas A.A."/>
            <person name="Schmitz A."/>
            <person name="Wendt-Pienkowski E."/>
            <person name="Wildman S."/>
            <person name="Zhao M."/>
            <person name="Zhang F."/>
            <person name="Bugni T.S."/>
            <person name="Andes D.R."/>
            <person name="Pupo M.T."/>
            <person name="Currie C.R."/>
        </authorList>
    </citation>
    <scope>NUCLEOTIDE SEQUENCE [LARGE SCALE GENOMIC DNA]</scope>
    <source>
        <strain evidence="3 4">SID5840</strain>
    </source>
</reference>
<feature type="domain" description="Amidohydrolase-related" evidence="1">
    <location>
        <begin position="59"/>
        <end position="407"/>
    </location>
</feature>
<comment type="caution">
    <text evidence="3">The sequence shown here is derived from an EMBL/GenBank/DDBJ whole genome shotgun (WGS) entry which is preliminary data.</text>
</comment>
<dbReference type="SUPFAM" id="SSF51338">
    <property type="entry name" value="Composite domain of metallo-dependent hydrolases"/>
    <property type="match status" value="1"/>
</dbReference>
<dbReference type="Gene3D" id="2.30.40.10">
    <property type="entry name" value="Urease, subunit C, domain 1"/>
    <property type="match status" value="1"/>
</dbReference>
<reference evidence="2 5" key="2">
    <citation type="submission" date="2024-01" db="EMBL/GenBank/DDBJ databases">
        <title>Genome mining of biosynthetic gene clusters to explore secondary metabolites of Streptomyces sp.</title>
        <authorList>
            <person name="Baig A."/>
            <person name="Ajitkumar Shintre N."/>
            <person name="Kumar H."/>
            <person name="Anbarasu A."/>
            <person name="Ramaiah S."/>
        </authorList>
    </citation>
    <scope>NUCLEOTIDE SEQUENCE [LARGE SCALE GENOMIC DNA]</scope>
    <source>
        <strain evidence="2 5">A01</strain>
    </source>
</reference>
<proteinExistence type="predicted"/>
<dbReference type="EMBL" id="JAYMRS010000002">
    <property type="protein sequence ID" value="MFB8767982.1"/>
    <property type="molecule type" value="Genomic_DNA"/>
</dbReference>
<dbReference type="GeneID" id="91392743"/>
<dbReference type="GO" id="GO:0016810">
    <property type="term" value="F:hydrolase activity, acting on carbon-nitrogen (but not peptide) bonds"/>
    <property type="evidence" value="ECO:0007669"/>
    <property type="project" value="InterPro"/>
</dbReference>
<dbReference type="InterPro" id="IPR011059">
    <property type="entry name" value="Metal-dep_hydrolase_composite"/>
</dbReference>
<dbReference type="Gene3D" id="3.20.20.140">
    <property type="entry name" value="Metal-dependent hydrolases"/>
    <property type="match status" value="1"/>
</dbReference>
<dbReference type="Proteomes" id="UP001585053">
    <property type="component" value="Unassembled WGS sequence"/>
</dbReference>
<gene>
    <name evidence="3" type="ORF">GTW20_17635</name>
    <name evidence="2" type="ORF">VSQ78_09740</name>
</gene>
<dbReference type="RefSeq" id="WP_014913135.1">
    <property type="nucleotide sequence ID" value="NZ_BAZE01000009.1"/>
</dbReference>
<dbReference type="CDD" id="cd01299">
    <property type="entry name" value="Met_dep_hydrolase_A"/>
    <property type="match status" value="1"/>
</dbReference>
<dbReference type="PANTHER" id="PTHR43135:SF3">
    <property type="entry name" value="ALPHA-D-RIBOSE 1-METHYLPHOSPHONATE 5-TRIPHOSPHATE DIPHOSPHATASE"/>
    <property type="match status" value="1"/>
</dbReference>
<evidence type="ECO:0000313" key="5">
    <source>
        <dbReference type="Proteomes" id="UP001585053"/>
    </source>
</evidence>
<dbReference type="AlphaFoldDB" id="A0A7K2IW33"/>
<dbReference type="Pfam" id="PF01979">
    <property type="entry name" value="Amidohydro_1"/>
    <property type="match status" value="1"/>
</dbReference>
<dbReference type="InterPro" id="IPR032466">
    <property type="entry name" value="Metal_Hydrolase"/>
</dbReference>
<keyword evidence="5" id="KW-1185">Reference proteome</keyword>
<dbReference type="EMBL" id="WWHY01000001">
    <property type="protein sequence ID" value="MYR34024.1"/>
    <property type="molecule type" value="Genomic_DNA"/>
</dbReference>
<keyword evidence="3" id="KW-0378">Hydrolase</keyword>
<evidence type="ECO:0000259" key="1">
    <source>
        <dbReference type="Pfam" id="PF01979"/>
    </source>
</evidence>
<dbReference type="Proteomes" id="UP000467124">
    <property type="component" value="Unassembled WGS sequence"/>
</dbReference>